<keyword evidence="8 11" id="KW-0472">Membrane</keyword>
<dbReference type="InterPro" id="IPR017972">
    <property type="entry name" value="Cyt_P450_CS"/>
</dbReference>
<evidence type="ECO:0000256" key="11">
    <source>
        <dbReference type="SAM" id="Phobius"/>
    </source>
</evidence>
<dbReference type="GO" id="GO:0020037">
    <property type="term" value="F:heme binding"/>
    <property type="evidence" value="ECO:0007669"/>
    <property type="project" value="InterPro"/>
</dbReference>
<keyword evidence="11" id="KW-0812">Transmembrane</keyword>
<keyword evidence="13" id="KW-1185">Reference proteome</keyword>
<evidence type="ECO:0000256" key="8">
    <source>
        <dbReference type="ARBA" id="ARBA00023136"/>
    </source>
</evidence>
<feature type="transmembrane region" description="Helical" evidence="11">
    <location>
        <begin position="6"/>
        <end position="23"/>
    </location>
</feature>
<dbReference type="EMBL" id="JAYWIO010000007">
    <property type="protein sequence ID" value="KAK7252796.1"/>
    <property type="molecule type" value="Genomic_DNA"/>
</dbReference>
<evidence type="ECO:0000256" key="2">
    <source>
        <dbReference type="ARBA" id="ARBA00010617"/>
    </source>
</evidence>
<evidence type="ECO:0008006" key="14">
    <source>
        <dbReference type="Google" id="ProtNLM"/>
    </source>
</evidence>
<comment type="cofactor">
    <cofactor evidence="9">
        <name>heme</name>
        <dbReference type="ChEBI" id="CHEBI:30413"/>
    </cofactor>
</comment>
<evidence type="ECO:0000256" key="6">
    <source>
        <dbReference type="ARBA" id="ARBA00023004"/>
    </source>
</evidence>
<dbReference type="InterPro" id="IPR002401">
    <property type="entry name" value="Cyt_P450_E_grp-I"/>
</dbReference>
<dbReference type="Proteomes" id="UP001372338">
    <property type="component" value="Unassembled WGS sequence"/>
</dbReference>
<evidence type="ECO:0000313" key="13">
    <source>
        <dbReference type="Proteomes" id="UP001372338"/>
    </source>
</evidence>
<gene>
    <name evidence="12" type="ORF">RIF29_37010</name>
</gene>
<evidence type="ECO:0000256" key="4">
    <source>
        <dbReference type="ARBA" id="ARBA00022723"/>
    </source>
</evidence>
<dbReference type="PANTHER" id="PTHR47947:SF24">
    <property type="entry name" value="ISOFLAVONE 2'-HYDROXYLASE-LIKE"/>
    <property type="match status" value="1"/>
</dbReference>
<evidence type="ECO:0000256" key="7">
    <source>
        <dbReference type="ARBA" id="ARBA00023033"/>
    </source>
</evidence>
<evidence type="ECO:0000313" key="12">
    <source>
        <dbReference type="EMBL" id="KAK7252796.1"/>
    </source>
</evidence>
<dbReference type="InterPro" id="IPR050651">
    <property type="entry name" value="Plant_Cytochrome_P450_Monoox"/>
</dbReference>
<reference evidence="12 13" key="1">
    <citation type="submission" date="2024-01" db="EMBL/GenBank/DDBJ databases">
        <title>The genomes of 5 underutilized Papilionoideae crops provide insights into root nodulation and disease resistanc.</title>
        <authorList>
            <person name="Yuan L."/>
        </authorList>
    </citation>
    <scope>NUCLEOTIDE SEQUENCE [LARGE SCALE GENOMIC DNA]</scope>
    <source>
        <strain evidence="12">ZHUSHIDOU_FW_LH</strain>
        <tissue evidence="12">Leaf</tissue>
    </source>
</reference>
<keyword evidence="11" id="KW-1133">Transmembrane helix</keyword>
<keyword evidence="5 10" id="KW-0560">Oxidoreductase</keyword>
<comment type="subcellular location">
    <subcellularLocation>
        <location evidence="1">Membrane</location>
    </subcellularLocation>
</comment>
<dbReference type="GO" id="GO:0016705">
    <property type="term" value="F:oxidoreductase activity, acting on paired donors, with incorporation or reduction of molecular oxygen"/>
    <property type="evidence" value="ECO:0007669"/>
    <property type="project" value="InterPro"/>
</dbReference>
<protein>
    <recommendedName>
        <fullName evidence="14">Cytochrome P450</fullName>
    </recommendedName>
</protein>
<name>A0AAN9EIF3_CROPI</name>
<evidence type="ECO:0000256" key="10">
    <source>
        <dbReference type="RuleBase" id="RU000461"/>
    </source>
</evidence>
<dbReference type="Pfam" id="PF00067">
    <property type="entry name" value="p450"/>
    <property type="match status" value="1"/>
</dbReference>
<evidence type="ECO:0000256" key="1">
    <source>
        <dbReference type="ARBA" id="ARBA00004370"/>
    </source>
</evidence>
<dbReference type="PANTHER" id="PTHR47947">
    <property type="entry name" value="CYTOCHROME P450 82C3-RELATED"/>
    <property type="match status" value="1"/>
</dbReference>
<comment type="similarity">
    <text evidence="2 10">Belongs to the cytochrome P450 family.</text>
</comment>
<keyword evidence="3 9" id="KW-0349">Heme</keyword>
<dbReference type="PRINTS" id="PR00463">
    <property type="entry name" value="EP450I"/>
</dbReference>
<keyword evidence="6 9" id="KW-0408">Iron</keyword>
<proteinExistence type="inferred from homology"/>
<dbReference type="AlphaFoldDB" id="A0AAN9EIF3"/>
<dbReference type="GO" id="GO:0004497">
    <property type="term" value="F:monooxygenase activity"/>
    <property type="evidence" value="ECO:0007669"/>
    <property type="project" value="UniProtKB-KW"/>
</dbReference>
<dbReference type="PROSITE" id="PS00086">
    <property type="entry name" value="CYTOCHROME_P450"/>
    <property type="match status" value="1"/>
</dbReference>
<dbReference type="Gene3D" id="1.10.630.10">
    <property type="entry name" value="Cytochrome P450"/>
    <property type="match status" value="1"/>
</dbReference>
<evidence type="ECO:0000256" key="5">
    <source>
        <dbReference type="ARBA" id="ARBA00023002"/>
    </source>
</evidence>
<dbReference type="FunFam" id="1.10.630.10:FF:000023">
    <property type="entry name" value="Cytochrome P450 family protein"/>
    <property type="match status" value="1"/>
</dbReference>
<dbReference type="SUPFAM" id="SSF48264">
    <property type="entry name" value="Cytochrome P450"/>
    <property type="match status" value="1"/>
</dbReference>
<comment type="caution">
    <text evidence="12">The sequence shown here is derived from an EMBL/GenBank/DDBJ whole genome shotgun (WGS) entry which is preliminary data.</text>
</comment>
<accession>A0AAN9EIF3</accession>
<feature type="binding site" description="axial binding residue" evidence="9">
    <location>
        <position position="436"/>
    </location>
    <ligand>
        <name>heme</name>
        <dbReference type="ChEBI" id="CHEBI:30413"/>
    </ligand>
    <ligandPart>
        <name>Fe</name>
        <dbReference type="ChEBI" id="CHEBI:18248"/>
    </ligandPart>
</feature>
<dbReference type="InterPro" id="IPR036396">
    <property type="entry name" value="Cyt_P450_sf"/>
</dbReference>
<keyword evidence="4 9" id="KW-0479">Metal-binding</keyword>
<evidence type="ECO:0000256" key="9">
    <source>
        <dbReference type="PIRSR" id="PIRSR602401-1"/>
    </source>
</evidence>
<sequence length="500" mass="56808">MEANLAYYILFLSFLIFTLKLFFKRSGKRLPPGPSALPLIGNLHQLKQPIHRTFHTLSQKYGPIFSLRFGSQLVVIVSSASGVEECFTKNDVILANRFQSTKGKYIAFDNTTLITSSYGDHWRNLRRISSIEILSSHRLNSFSGFRKDENMRLLRKLTQGSCDDFAKVELKSMFAELTFNTIMRMVCGKRYYGEETEGTNPEEAKRFRDVMNEMTRFPLGSSIGQFVPLFRWFDFSGDDKELRKIGEKVDALFQGLIDEHRRNKKESANTMIDHLLSSQESQPQYYTDQIIKGLIMVLIVAGTETSAVTLEWAMSNMLNHPEVLEKARIELETEVGHERLMEEADVPKLKYLQNIISETLRLYPAAPTLVPHMSSEDCTVGGYDVPRGTMVIVNSWAIHRDPELWTDPTSFKPERFNNGEGDTHGLIPFGLGRRACPGSGLAQRTLGLTLGSLIQCFEWKRVSEEKIDMIEAPGTVMPKAIPLEARCKARPIIKKLFSES</sequence>
<dbReference type="GO" id="GO:0016020">
    <property type="term" value="C:membrane"/>
    <property type="evidence" value="ECO:0007669"/>
    <property type="project" value="UniProtKB-SubCell"/>
</dbReference>
<evidence type="ECO:0000256" key="3">
    <source>
        <dbReference type="ARBA" id="ARBA00022617"/>
    </source>
</evidence>
<dbReference type="InterPro" id="IPR001128">
    <property type="entry name" value="Cyt_P450"/>
</dbReference>
<organism evidence="12 13">
    <name type="scientific">Crotalaria pallida</name>
    <name type="common">Smooth rattlebox</name>
    <name type="synonym">Crotalaria striata</name>
    <dbReference type="NCBI Taxonomy" id="3830"/>
    <lineage>
        <taxon>Eukaryota</taxon>
        <taxon>Viridiplantae</taxon>
        <taxon>Streptophyta</taxon>
        <taxon>Embryophyta</taxon>
        <taxon>Tracheophyta</taxon>
        <taxon>Spermatophyta</taxon>
        <taxon>Magnoliopsida</taxon>
        <taxon>eudicotyledons</taxon>
        <taxon>Gunneridae</taxon>
        <taxon>Pentapetalae</taxon>
        <taxon>rosids</taxon>
        <taxon>fabids</taxon>
        <taxon>Fabales</taxon>
        <taxon>Fabaceae</taxon>
        <taxon>Papilionoideae</taxon>
        <taxon>50 kb inversion clade</taxon>
        <taxon>genistoids sensu lato</taxon>
        <taxon>core genistoids</taxon>
        <taxon>Crotalarieae</taxon>
        <taxon>Crotalaria</taxon>
    </lineage>
</organism>
<keyword evidence="7 10" id="KW-0503">Monooxygenase</keyword>
<dbReference type="PRINTS" id="PR00385">
    <property type="entry name" value="P450"/>
</dbReference>
<dbReference type="GO" id="GO:0005506">
    <property type="term" value="F:iron ion binding"/>
    <property type="evidence" value="ECO:0007669"/>
    <property type="project" value="InterPro"/>
</dbReference>
<dbReference type="CDD" id="cd20653">
    <property type="entry name" value="CYP81"/>
    <property type="match status" value="1"/>
</dbReference>